<dbReference type="EMBL" id="AZDA01000003">
    <property type="protein sequence ID" value="KRK40894.1"/>
    <property type="molecule type" value="Genomic_DNA"/>
</dbReference>
<dbReference type="PATRIC" id="fig|1423726.3.peg.2756"/>
<dbReference type="RefSeq" id="WP_235807423.1">
    <property type="nucleotide sequence ID" value="NZ_AZDA01000003.1"/>
</dbReference>
<dbReference type="NCBIfam" id="TIGR01725">
    <property type="entry name" value="phge_HK97_gp10"/>
    <property type="match status" value="1"/>
</dbReference>
<dbReference type="AlphaFoldDB" id="A0A0R1H342"/>
<protein>
    <recommendedName>
        <fullName evidence="3">Phage protein, HK97 gp10 family</fullName>
    </recommendedName>
</protein>
<accession>A0A0R1H342</accession>
<dbReference type="Pfam" id="PF04883">
    <property type="entry name" value="HK97-gp10_like"/>
    <property type="match status" value="1"/>
</dbReference>
<dbReference type="STRING" id="1423726.FC07_GL002647"/>
<dbReference type="Proteomes" id="UP000051461">
    <property type="component" value="Unassembled WGS sequence"/>
</dbReference>
<sequence>MTVTGEADMLAKIHALEMGVQKDARAAVKDGAEIFKDALQADTPVWSGETDAPEHMKDDIQATGVKTAGGTLTSDIGYGTTTGYRVHFPNSGTSKQDAQHFVEETQEHTRGPILAAFINHLKVGG</sequence>
<evidence type="ECO:0000313" key="2">
    <source>
        <dbReference type="Proteomes" id="UP000051461"/>
    </source>
</evidence>
<organism evidence="1 2">
    <name type="scientific">Loigolactobacillus bifermentans DSM 20003</name>
    <dbReference type="NCBI Taxonomy" id="1423726"/>
    <lineage>
        <taxon>Bacteria</taxon>
        <taxon>Bacillati</taxon>
        <taxon>Bacillota</taxon>
        <taxon>Bacilli</taxon>
        <taxon>Lactobacillales</taxon>
        <taxon>Lactobacillaceae</taxon>
        <taxon>Loigolactobacillus</taxon>
    </lineage>
</organism>
<reference evidence="1 2" key="1">
    <citation type="journal article" date="2015" name="Genome Announc.">
        <title>Expanding the biotechnology potential of lactobacilli through comparative genomics of 213 strains and associated genera.</title>
        <authorList>
            <person name="Sun Z."/>
            <person name="Harris H.M."/>
            <person name="McCann A."/>
            <person name="Guo C."/>
            <person name="Argimon S."/>
            <person name="Zhang W."/>
            <person name="Yang X."/>
            <person name="Jeffery I.B."/>
            <person name="Cooney J.C."/>
            <person name="Kagawa T.F."/>
            <person name="Liu W."/>
            <person name="Song Y."/>
            <person name="Salvetti E."/>
            <person name="Wrobel A."/>
            <person name="Rasinkangas P."/>
            <person name="Parkhill J."/>
            <person name="Rea M.C."/>
            <person name="O'Sullivan O."/>
            <person name="Ritari J."/>
            <person name="Douillard F.P."/>
            <person name="Paul Ross R."/>
            <person name="Yang R."/>
            <person name="Briner A.E."/>
            <person name="Felis G.E."/>
            <person name="de Vos W.M."/>
            <person name="Barrangou R."/>
            <person name="Klaenhammer T.R."/>
            <person name="Caufield P.W."/>
            <person name="Cui Y."/>
            <person name="Zhang H."/>
            <person name="O'Toole P.W."/>
        </authorList>
    </citation>
    <scope>NUCLEOTIDE SEQUENCE [LARGE SCALE GENOMIC DNA]</scope>
    <source>
        <strain evidence="1 2">DSM 20003</strain>
    </source>
</reference>
<dbReference type="InterPro" id="IPR010064">
    <property type="entry name" value="HK97-gp10_tail"/>
</dbReference>
<evidence type="ECO:0000313" key="1">
    <source>
        <dbReference type="EMBL" id="KRK40894.1"/>
    </source>
</evidence>
<comment type="caution">
    <text evidence="1">The sequence shown here is derived from an EMBL/GenBank/DDBJ whole genome shotgun (WGS) entry which is preliminary data.</text>
</comment>
<gene>
    <name evidence="1" type="ORF">FC07_GL002647</name>
</gene>
<keyword evidence="2" id="KW-1185">Reference proteome</keyword>
<evidence type="ECO:0008006" key="3">
    <source>
        <dbReference type="Google" id="ProtNLM"/>
    </source>
</evidence>
<name>A0A0R1H342_9LACO</name>
<proteinExistence type="predicted"/>